<feature type="transmembrane region" description="Helical" evidence="7">
    <location>
        <begin position="345"/>
        <end position="369"/>
    </location>
</feature>
<dbReference type="SUPFAM" id="SSF103473">
    <property type="entry name" value="MFS general substrate transporter"/>
    <property type="match status" value="2"/>
</dbReference>
<keyword evidence="8" id="KW-0732">Signal</keyword>
<evidence type="ECO:0000256" key="1">
    <source>
        <dbReference type="ARBA" id="ARBA00004141"/>
    </source>
</evidence>
<sequence length="679" mass="72300">MQFNVAIFAIGLFAATAAAADYNCYTGHFTCANACRVVSESLPSKKRRQHKMHQKRSLDTRRVSIDADGESLGRRTSALEEVPTFVPPPGFPGLPVTRRRSTVSQTSRVTFEHERAEDMEELVQATSALGKHRSRDRRESQGNVFELPQIPRAAKPGPVSTIREVSSEFTTPQSTRPPSPVSGPPSPGATSGTQTPAEFEIGAGQAYPDIGTIASFRGALVLLCTCGAQCIDNIFMTGVNIALPAIQREFDVKSSELQWLISAYTLTFGGFLLLSGVLADRFGRKLVFCSGMAILSIWTIADGLATSFIQLAIFRALQGIGAAMTVPSAVGIISNYFVAKDRTLALTIFGAAGAVGFCLGLIFGGFLTSSLGWRYIFYIPVAVTGTIGIVGWVFLPKDRVEGTTRPKLDFVGAGLSTAGLILLSFVLSSGGEYGWGKAFIIALLIISIAMIVAFTYVEKKVANPIMPLSLWKLENFAALWIGGFVMYGGYQTTIYYTTLIAQEVNKLSAGETALRFLPMGATGFIFSLSMSRMLEIFNTKYLLIAGMAICAVAPIPSALMRDGDLDFWKHVFPTTVLGVAGTTIVYCTITVVLLASVPVNVKSLCGGMINTAFQIGSGVGLALASAIVQAVDTKKGHPIVQQYGTGLWCCVGLAGVGVVASTFGVKNMGKAVGGPVMAH</sequence>
<protein>
    <submittedName>
        <fullName evidence="10">Drug resistance protein</fullName>
    </submittedName>
</protein>
<gene>
    <name evidence="10" type="ORF">C8035_v001925</name>
</gene>
<keyword evidence="11" id="KW-1185">Reference proteome</keyword>
<dbReference type="Pfam" id="PF07690">
    <property type="entry name" value="MFS_1"/>
    <property type="match status" value="1"/>
</dbReference>
<feature type="transmembrane region" description="Helical" evidence="7">
    <location>
        <begin position="439"/>
        <end position="457"/>
    </location>
</feature>
<feature type="region of interest" description="Disordered" evidence="6">
    <location>
        <begin position="82"/>
        <end position="111"/>
    </location>
</feature>
<dbReference type="Gene3D" id="1.20.1250.20">
    <property type="entry name" value="MFS general substrate transporter like domains"/>
    <property type="match status" value="1"/>
</dbReference>
<dbReference type="GO" id="GO:0022857">
    <property type="term" value="F:transmembrane transporter activity"/>
    <property type="evidence" value="ECO:0007669"/>
    <property type="project" value="InterPro"/>
</dbReference>
<comment type="subcellular location">
    <subcellularLocation>
        <location evidence="1">Membrane</location>
        <topology evidence="1">Multi-pass membrane protein</topology>
    </subcellularLocation>
</comment>
<dbReference type="AlphaFoldDB" id="A0A4R8Q2S3"/>
<feature type="chain" id="PRO_5020945469" evidence="8">
    <location>
        <begin position="20"/>
        <end position="679"/>
    </location>
</feature>
<evidence type="ECO:0000313" key="11">
    <source>
        <dbReference type="Proteomes" id="UP000295083"/>
    </source>
</evidence>
<dbReference type="InterPro" id="IPR020846">
    <property type="entry name" value="MFS_dom"/>
</dbReference>
<dbReference type="InterPro" id="IPR005829">
    <property type="entry name" value="Sugar_transporter_CS"/>
</dbReference>
<name>A0A4R8Q2S3_9PEZI</name>
<evidence type="ECO:0000256" key="8">
    <source>
        <dbReference type="SAM" id="SignalP"/>
    </source>
</evidence>
<dbReference type="PANTHER" id="PTHR42718:SF9">
    <property type="entry name" value="MAJOR FACILITATOR SUPERFAMILY MULTIDRUG TRANSPORTER MFSC"/>
    <property type="match status" value="1"/>
</dbReference>
<feature type="transmembrane region" description="Helical" evidence="7">
    <location>
        <begin position="375"/>
        <end position="395"/>
    </location>
</feature>
<feature type="transmembrane region" description="Helical" evidence="7">
    <location>
        <begin position="286"/>
        <end position="313"/>
    </location>
</feature>
<keyword evidence="5 7" id="KW-0472">Membrane</keyword>
<evidence type="ECO:0000256" key="5">
    <source>
        <dbReference type="ARBA" id="ARBA00023136"/>
    </source>
</evidence>
<keyword evidence="3 7" id="KW-0812">Transmembrane</keyword>
<organism evidence="10 11">
    <name type="scientific">Colletotrichum spinosum</name>
    <dbReference type="NCBI Taxonomy" id="1347390"/>
    <lineage>
        <taxon>Eukaryota</taxon>
        <taxon>Fungi</taxon>
        <taxon>Dikarya</taxon>
        <taxon>Ascomycota</taxon>
        <taxon>Pezizomycotina</taxon>
        <taxon>Sordariomycetes</taxon>
        <taxon>Hypocreomycetidae</taxon>
        <taxon>Glomerellales</taxon>
        <taxon>Glomerellaceae</taxon>
        <taxon>Colletotrichum</taxon>
        <taxon>Colletotrichum orbiculare species complex</taxon>
    </lineage>
</organism>
<reference evidence="10 11" key="1">
    <citation type="submission" date="2018-11" db="EMBL/GenBank/DDBJ databases">
        <title>Genome sequence and assembly of Colletotrichum spinosum.</title>
        <authorList>
            <person name="Gan P."/>
            <person name="Shirasu K."/>
        </authorList>
    </citation>
    <scope>NUCLEOTIDE SEQUENCE [LARGE SCALE GENOMIC DNA]</scope>
    <source>
        <strain evidence="10 11">CBS 515.97</strain>
    </source>
</reference>
<dbReference type="Gene3D" id="1.20.1720.10">
    <property type="entry name" value="Multidrug resistance protein D"/>
    <property type="match status" value="1"/>
</dbReference>
<feature type="domain" description="Major facilitator superfamily (MFS) profile" evidence="9">
    <location>
        <begin position="221"/>
        <end position="669"/>
    </location>
</feature>
<dbReference type="PROSITE" id="PS00216">
    <property type="entry name" value="SUGAR_TRANSPORT_1"/>
    <property type="match status" value="1"/>
</dbReference>
<accession>A0A4R8Q2S3</accession>
<feature type="transmembrane region" description="Helical" evidence="7">
    <location>
        <begin position="607"/>
        <end position="631"/>
    </location>
</feature>
<evidence type="ECO:0000256" key="6">
    <source>
        <dbReference type="SAM" id="MobiDB-lite"/>
    </source>
</evidence>
<feature type="compositionally biased region" description="Pro residues" evidence="6">
    <location>
        <begin position="175"/>
        <end position="187"/>
    </location>
</feature>
<feature type="transmembrane region" description="Helical" evidence="7">
    <location>
        <begin position="319"/>
        <end position="338"/>
    </location>
</feature>
<feature type="compositionally biased region" description="Polar residues" evidence="6">
    <location>
        <begin position="163"/>
        <end position="173"/>
    </location>
</feature>
<feature type="transmembrane region" description="Helical" evidence="7">
    <location>
        <begin position="541"/>
        <end position="559"/>
    </location>
</feature>
<feature type="transmembrane region" description="Helical" evidence="7">
    <location>
        <begin position="477"/>
        <end position="496"/>
    </location>
</feature>
<keyword evidence="4 7" id="KW-1133">Transmembrane helix</keyword>
<evidence type="ECO:0000256" key="4">
    <source>
        <dbReference type="ARBA" id="ARBA00022989"/>
    </source>
</evidence>
<evidence type="ECO:0000256" key="2">
    <source>
        <dbReference type="ARBA" id="ARBA00022448"/>
    </source>
</evidence>
<evidence type="ECO:0000256" key="7">
    <source>
        <dbReference type="SAM" id="Phobius"/>
    </source>
</evidence>
<dbReference type="Proteomes" id="UP000295083">
    <property type="component" value="Unassembled WGS sequence"/>
</dbReference>
<comment type="caution">
    <text evidence="10">The sequence shown here is derived from an EMBL/GenBank/DDBJ whole genome shotgun (WGS) entry which is preliminary data.</text>
</comment>
<dbReference type="PROSITE" id="PS50850">
    <property type="entry name" value="MFS"/>
    <property type="match status" value="1"/>
</dbReference>
<evidence type="ECO:0000313" key="10">
    <source>
        <dbReference type="EMBL" id="TDZ30976.1"/>
    </source>
</evidence>
<proteinExistence type="predicted"/>
<evidence type="ECO:0000259" key="9">
    <source>
        <dbReference type="PROSITE" id="PS50850"/>
    </source>
</evidence>
<keyword evidence="2" id="KW-0813">Transport</keyword>
<feature type="region of interest" description="Disordered" evidence="6">
    <location>
        <begin position="128"/>
        <end position="196"/>
    </location>
</feature>
<feature type="signal peptide" evidence="8">
    <location>
        <begin position="1"/>
        <end position="19"/>
    </location>
</feature>
<feature type="transmembrane region" description="Helical" evidence="7">
    <location>
        <begin position="571"/>
        <end position="595"/>
    </location>
</feature>
<feature type="transmembrane region" description="Helical" evidence="7">
    <location>
        <begin position="407"/>
        <end position="427"/>
    </location>
</feature>
<dbReference type="InterPro" id="IPR011701">
    <property type="entry name" value="MFS"/>
</dbReference>
<feature type="transmembrane region" description="Helical" evidence="7">
    <location>
        <begin position="516"/>
        <end position="534"/>
    </location>
</feature>
<feature type="transmembrane region" description="Helical" evidence="7">
    <location>
        <begin position="643"/>
        <end position="665"/>
    </location>
</feature>
<dbReference type="InterPro" id="IPR036259">
    <property type="entry name" value="MFS_trans_sf"/>
</dbReference>
<dbReference type="EMBL" id="QAPG01000112">
    <property type="protein sequence ID" value="TDZ30976.1"/>
    <property type="molecule type" value="Genomic_DNA"/>
</dbReference>
<dbReference type="GO" id="GO:0016020">
    <property type="term" value="C:membrane"/>
    <property type="evidence" value="ECO:0007669"/>
    <property type="project" value="UniProtKB-SubCell"/>
</dbReference>
<evidence type="ECO:0000256" key="3">
    <source>
        <dbReference type="ARBA" id="ARBA00022692"/>
    </source>
</evidence>
<dbReference type="PANTHER" id="PTHR42718">
    <property type="entry name" value="MAJOR FACILITATOR SUPERFAMILY MULTIDRUG TRANSPORTER MFSC"/>
    <property type="match status" value="1"/>
</dbReference>
<feature type="transmembrane region" description="Helical" evidence="7">
    <location>
        <begin position="257"/>
        <end position="279"/>
    </location>
</feature>